<dbReference type="Proteomes" id="UP000005239">
    <property type="component" value="Unassembled WGS sequence"/>
</dbReference>
<feature type="transmembrane region" description="Helical" evidence="1">
    <location>
        <begin position="90"/>
        <end position="112"/>
    </location>
</feature>
<feature type="transmembrane region" description="Helical" evidence="1">
    <location>
        <begin position="210"/>
        <end position="236"/>
    </location>
</feature>
<dbReference type="PANTHER" id="PTHR22941">
    <property type="entry name" value="SERPENTINE RECEPTOR"/>
    <property type="match status" value="1"/>
</dbReference>
<keyword evidence="1" id="KW-1133">Transmembrane helix</keyword>
<reference evidence="3" key="1">
    <citation type="journal article" date="2008" name="Nat. Genet.">
        <title>The Pristionchus pacificus genome provides a unique perspective on nematode lifestyle and parasitism.</title>
        <authorList>
            <person name="Dieterich C."/>
            <person name="Clifton S.W."/>
            <person name="Schuster L.N."/>
            <person name="Chinwalla A."/>
            <person name="Delehaunty K."/>
            <person name="Dinkelacker I."/>
            <person name="Fulton L."/>
            <person name="Fulton R."/>
            <person name="Godfrey J."/>
            <person name="Minx P."/>
            <person name="Mitreva M."/>
            <person name="Roeseler W."/>
            <person name="Tian H."/>
            <person name="Witte H."/>
            <person name="Yang S.P."/>
            <person name="Wilson R.K."/>
            <person name="Sommer R.J."/>
        </authorList>
    </citation>
    <scope>NUCLEOTIDE SEQUENCE [LARGE SCALE GENOMIC DNA]</scope>
    <source>
        <strain evidence="3">PS312</strain>
    </source>
</reference>
<dbReference type="AlphaFoldDB" id="A0A8R1UVI8"/>
<dbReference type="PANTHER" id="PTHR22941:SF26">
    <property type="entry name" value="SERPENTINE RECEPTOR, CLASS H"/>
    <property type="match status" value="1"/>
</dbReference>
<keyword evidence="3" id="KW-1185">Reference proteome</keyword>
<evidence type="ECO:0000256" key="1">
    <source>
        <dbReference type="SAM" id="Phobius"/>
    </source>
</evidence>
<proteinExistence type="predicted"/>
<evidence type="ECO:0000313" key="3">
    <source>
        <dbReference type="Proteomes" id="UP000005239"/>
    </source>
</evidence>
<evidence type="ECO:0008006" key="4">
    <source>
        <dbReference type="Google" id="ProtNLM"/>
    </source>
</evidence>
<feature type="transmembrane region" description="Helical" evidence="1">
    <location>
        <begin position="12"/>
        <end position="32"/>
    </location>
</feature>
<accession>A0A8R1UVI8</accession>
<evidence type="ECO:0000313" key="2">
    <source>
        <dbReference type="EnsemblMetazoa" id="PPA41591.1"/>
    </source>
</evidence>
<dbReference type="Pfam" id="PF10318">
    <property type="entry name" value="7TM_GPCR_Srh"/>
    <property type="match status" value="1"/>
</dbReference>
<dbReference type="InterPro" id="IPR053220">
    <property type="entry name" value="Nematode_rcpt-like_serp_H"/>
</dbReference>
<keyword evidence="1" id="KW-0472">Membrane</keyword>
<name>A0A8R1UVI8_PRIPA</name>
<organism evidence="2 3">
    <name type="scientific">Pristionchus pacificus</name>
    <name type="common">Parasitic nematode worm</name>
    <dbReference type="NCBI Taxonomy" id="54126"/>
    <lineage>
        <taxon>Eukaryota</taxon>
        <taxon>Metazoa</taxon>
        <taxon>Ecdysozoa</taxon>
        <taxon>Nematoda</taxon>
        <taxon>Chromadorea</taxon>
        <taxon>Rhabditida</taxon>
        <taxon>Rhabditina</taxon>
        <taxon>Diplogasteromorpha</taxon>
        <taxon>Diplogasteroidea</taxon>
        <taxon>Neodiplogasteridae</taxon>
        <taxon>Pristionchus</taxon>
    </lineage>
</organism>
<dbReference type="EnsemblMetazoa" id="PPA41591.1">
    <property type="protein sequence ID" value="PPA41591.1"/>
    <property type="gene ID" value="WBGene00279960"/>
</dbReference>
<keyword evidence="1" id="KW-0812">Transmembrane</keyword>
<protein>
    <recommendedName>
        <fullName evidence="4">G protein-coupled receptor</fullName>
    </recommendedName>
</protein>
<gene>
    <name evidence="2" type="primary">WBGene00279960</name>
</gene>
<reference evidence="2" key="2">
    <citation type="submission" date="2022-06" db="UniProtKB">
        <authorList>
            <consortium name="EnsemblMetazoa"/>
        </authorList>
    </citation>
    <scope>IDENTIFICATION</scope>
    <source>
        <strain evidence="2">PS312</strain>
    </source>
</reference>
<sequence length="244" mass="27575">MSLPVQNAILNAQRTLFCCSAIVNVIAFVCLIKETPANQKNFRNYLLHIQIVTAINDINLDVAVEPFPMFPAMGGFCKGIVCGWNVPIQYSFATTVLLLGNIGASIIICISYRHQALVRGRFKLSDVIDLIGRSIKIARIVIIVFYSSPGILGFSLHFDATHTEELIDNLLCDEMMFFKNRFFFYAYGNLTWIRQRGMYAFFVRTTGINVFLPVLTCIVLTFAIVLLFSMLGHIVWSINRDVQI</sequence>
<feature type="transmembrane region" description="Helical" evidence="1">
    <location>
        <begin position="44"/>
        <end position="64"/>
    </location>
</feature>
<dbReference type="InterPro" id="IPR019422">
    <property type="entry name" value="7TM_GPCR_serpentine_rcpt_Srh"/>
</dbReference>